<proteinExistence type="predicted"/>
<reference evidence="1" key="1">
    <citation type="submission" date="2021-01" db="EMBL/GenBank/DDBJ databases">
        <title>Whole genome shotgun sequence of Catellatospora methionotrophica NBRC 14553.</title>
        <authorList>
            <person name="Komaki H."/>
            <person name="Tamura T."/>
        </authorList>
    </citation>
    <scope>NUCLEOTIDE SEQUENCE</scope>
    <source>
        <strain evidence="1">NBRC 14553</strain>
    </source>
</reference>
<organism evidence="1 2">
    <name type="scientific">Catellatospora methionotrophica</name>
    <dbReference type="NCBI Taxonomy" id="121620"/>
    <lineage>
        <taxon>Bacteria</taxon>
        <taxon>Bacillati</taxon>
        <taxon>Actinomycetota</taxon>
        <taxon>Actinomycetes</taxon>
        <taxon>Micromonosporales</taxon>
        <taxon>Micromonosporaceae</taxon>
        <taxon>Catellatospora</taxon>
    </lineage>
</organism>
<keyword evidence="2" id="KW-1185">Reference proteome</keyword>
<gene>
    <name evidence="1" type="ORF">Cme02nite_38490</name>
</gene>
<sequence>MTTMTRQPQLDPEAIYVAADQRRRGLRISWNEVARQSGIASKDVFMRLGRGTVPHSHNLFLILLWVGRTDLRSFEKASR</sequence>
<dbReference type="EMBL" id="BONJ01000020">
    <property type="protein sequence ID" value="GIG15517.1"/>
    <property type="molecule type" value="Genomic_DNA"/>
</dbReference>
<dbReference type="AlphaFoldDB" id="A0A8J3LAN4"/>
<comment type="caution">
    <text evidence="1">The sequence shown here is derived from an EMBL/GenBank/DDBJ whole genome shotgun (WGS) entry which is preliminary data.</text>
</comment>
<name>A0A8J3LAN4_9ACTN</name>
<dbReference type="RefSeq" id="WP_166379921.1">
    <property type="nucleotide sequence ID" value="NZ_BAAATT010000005.1"/>
</dbReference>
<protein>
    <submittedName>
        <fullName evidence="1">Uncharacterized protein</fullName>
    </submittedName>
</protein>
<evidence type="ECO:0000313" key="1">
    <source>
        <dbReference type="EMBL" id="GIG15517.1"/>
    </source>
</evidence>
<evidence type="ECO:0000313" key="2">
    <source>
        <dbReference type="Proteomes" id="UP000660339"/>
    </source>
</evidence>
<accession>A0A8J3LAN4</accession>
<dbReference type="Proteomes" id="UP000660339">
    <property type="component" value="Unassembled WGS sequence"/>
</dbReference>